<keyword evidence="10 12" id="KW-0739">Sodium transport</keyword>
<evidence type="ECO:0000256" key="7">
    <source>
        <dbReference type="ARBA" id="ARBA00023053"/>
    </source>
</evidence>
<evidence type="ECO:0000313" key="14">
    <source>
        <dbReference type="EnsemblMetazoa" id="GMOY004892-PA"/>
    </source>
</evidence>
<evidence type="ECO:0000256" key="5">
    <source>
        <dbReference type="ARBA" id="ARBA00022692"/>
    </source>
</evidence>
<dbReference type="EMBL" id="CCAG010007147">
    <property type="status" value="NOT_ANNOTATED_CDS"/>
    <property type="molecule type" value="Genomic_DNA"/>
</dbReference>
<keyword evidence="9 13" id="KW-0472">Membrane</keyword>
<dbReference type="InterPro" id="IPR001873">
    <property type="entry name" value="ENaC"/>
</dbReference>
<evidence type="ECO:0000313" key="15">
    <source>
        <dbReference type="Proteomes" id="UP000092444"/>
    </source>
</evidence>
<keyword evidence="3 12" id="KW-0813">Transport</keyword>
<keyword evidence="8 12" id="KW-0406">Ion transport</keyword>
<evidence type="ECO:0000256" key="9">
    <source>
        <dbReference type="ARBA" id="ARBA00023136"/>
    </source>
</evidence>
<name>A0A1B0FM28_GLOMM</name>
<reference evidence="14" key="1">
    <citation type="submission" date="2020-05" db="UniProtKB">
        <authorList>
            <consortium name="EnsemblMetazoa"/>
        </authorList>
    </citation>
    <scope>IDENTIFICATION</scope>
    <source>
        <strain evidence="14">Yale</strain>
    </source>
</reference>
<dbReference type="Pfam" id="PF00858">
    <property type="entry name" value="ASC"/>
    <property type="match status" value="1"/>
</dbReference>
<proteinExistence type="inferred from homology"/>
<evidence type="ECO:0000256" key="6">
    <source>
        <dbReference type="ARBA" id="ARBA00022989"/>
    </source>
</evidence>
<dbReference type="VEuPathDB" id="VectorBase:GMOY004892"/>
<dbReference type="Proteomes" id="UP000092444">
    <property type="component" value="Unassembled WGS sequence"/>
</dbReference>
<evidence type="ECO:0000256" key="13">
    <source>
        <dbReference type="SAM" id="Phobius"/>
    </source>
</evidence>
<dbReference type="STRING" id="37546.A0A1B0FM28"/>
<evidence type="ECO:0000256" key="4">
    <source>
        <dbReference type="ARBA" id="ARBA00022461"/>
    </source>
</evidence>
<dbReference type="PANTHER" id="PTHR11690">
    <property type="entry name" value="AMILORIDE-SENSITIVE SODIUM CHANNEL-RELATED"/>
    <property type="match status" value="1"/>
</dbReference>
<dbReference type="AlphaFoldDB" id="A0A1B0FM28"/>
<feature type="transmembrane region" description="Helical" evidence="13">
    <location>
        <begin position="497"/>
        <end position="524"/>
    </location>
</feature>
<keyword evidence="4 12" id="KW-0894">Sodium channel</keyword>
<evidence type="ECO:0000256" key="8">
    <source>
        <dbReference type="ARBA" id="ARBA00023065"/>
    </source>
</evidence>
<protein>
    <submittedName>
        <fullName evidence="14">Uncharacterized protein</fullName>
    </submittedName>
</protein>
<sequence>MFGLSSPPPLPQRKLPATNCKRSSALKVSAKFKKIIQTVNAFLTGFFNESTIHGVKYVAKSELTAIEKVMWLLLVTTSMYFSIRIGLESVDKYYTKSTVVGLERNYYYWNTTMPSVTICPLARLNRRLFDDYTRRENISDSEAKVLFNFLETLANTTYSNIDYLVGNDEIDRLLYRLQIQPENYMQLIYNLTGDDTLRFVADISNFMDKIHTISGDLFIGTRQILTEYGLCYMTNTMLSDKYSSRYMVEGILPDKDIQTSPSYINVKRCSYFENDVNYNVLGFDTSPINVFLHSPFDVMKADQNLGYTGESLQLRVTSTEIVTEDEFEFGADVKRRKCRFQHENNLTHFPIFTRNLCQQECRLNLVFKVCKCIPHFYAKSGNWEQLKVFYFTSTFLFLFRKVSNPKPVCDYKTLKNCLGQHKDYFVKLYRTDKETNKKIMAECYCYQNCVDSMISIRTKYIMANTNALVGGTSLLFDMVDLPKERLIRRIIFSFQDLLVSLGSSAGLFLGFNVMSLAEFLYYFVLKTINLLKRD</sequence>
<evidence type="ECO:0000256" key="11">
    <source>
        <dbReference type="ARBA" id="ARBA00023303"/>
    </source>
</evidence>
<keyword evidence="15" id="KW-1185">Reference proteome</keyword>
<dbReference type="GO" id="GO:0005886">
    <property type="term" value="C:plasma membrane"/>
    <property type="evidence" value="ECO:0007669"/>
    <property type="project" value="TreeGrafter"/>
</dbReference>
<evidence type="ECO:0000256" key="2">
    <source>
        <dbReference type="ARBA" id="ARBA00007193"/>
    </source>
</evidence>
<keyword evidence="5 12" id="KW-0812">Transmembrane</keyword>
<evidence type="ECO:0000256" key="12">
    <source>
        <dbReference type="RuleBase" id="RU000679"/>
    </source>
</evidence>
<dbReference type="PhylomeDB" id="A0A1B0FM28"/>
<keyword evidence="11 12" id="KW-0407">Ion channel</keyword>
<dbReference type="EnsemblMetazoa" id="GMOY004892-RA">
    <property type="protein sequence ID" value="GMOY004892-PA"/>
    <property type="gene ID" value="GMOY004892"/>
</dbReference>
<keyword evidence="7" id="KW-0915">Sodium</keyword>
<evidence type="ECO:0000256" key="10">
    <source>
        <dbReference type="ARBA" id="ARBA00023201"/>
    </source>
</evidence>
<organism evidence="14 15">
    <name type="scientific">Glossina morsitans morsitans</name>
    <name type="common">Savannah tsetse fly</name>
    <dbReference type="NCBI Taxonomy" id="37546"/>
    <lineage>
        <taxon>Eukaryota</taxon>
        <taxon>Metazoa</taxon>
        <taxon>Ecdysozoa</taxon>
        <taxon>Arthropoda</taxon>
        <taxon>Hexapoda</taxon>
        <taxon>Insecta</taxon>
        <taxon>Pterygota</taxon>
        <taxon>Neoptera</taxon>
        <taxon>Endopterygota</taxon>
        <taxon>Diptera</taxon>
        <taxon>Brachycera</taxon>
        <taxon>Muscomorpha</taxon>
        <taxon>Hippoboscoidea</taxon>
        <taxon>Glossinidae</taxon>
        <taxon>Glossina</taxon>
    </lineage>
</organism>
<comment type="subcellular location">
    <subcellularLocation>
        <location evidence="1">Membrane</location>
        <topology evidence="1">Multi-pass membrane protein</topology>
    </subcellularLocation>
</comment>
<comment type="similarity">
    <text evidence="2 12">Belongs to the amiloride-sensitive sodium channel (TC 1.A.6) family.</text>
</comment>
<accession>A0A1B0FM28</accession>
<dbReference type="PANTHER" id="PTHR11690:SF179">
    <property type="entry name" value="PICKPOCKET 10"/>
    <property type="match status" value="1"/>
</dbReference>
<dbReference type="GO" id="GO:0015280">
    <property type="term" value="F:ligand-gated sodium channel activity"/>
    <property type="evidence" value="ECO:0007669"/>
    <property type="project" value="TreeGrafter"/>
</dbReference>
<evidence type="ECO:0000256" key="3">
    <source>
        <dbReference type="ARBA" id="ARBA00022448"/>
    </source>
</evidence>
<evidence type="ECO:0000256" key="1">
    <source>
        <dbReference type="ARBA" id="ARBA00004141"/>
    </source>
</evidence>
<keyword evidence="6 13" id="KW-1133">Transmembrane helix</keyword>